<proteinExistence type="predicted"/>
<feature type="region of interest" description="Disordered" evidence="1">
    <location>
        <begin position="1"/>
        <end position="32"/>
    </location>
</feature>
<feature type="compositionally biased region" description="Basic and acidic residues" evidence="1">
    <location>
        <begin position="1"/>
        <end position="17"/>
    </location>
</feature>
<dbReference type="EMBL" id="KQ435792">
    <property type="protein sequence ID" value="KOX74271.1"/>
    <property type="molecule type" value="Genomic_DNA"/>
</dbReference>
<sequence length="61" mass="7298">MALTKQGDRERERERKSVKERRPHAERETERESGAYDRYVSTFYLFAKACRDLLTYDVSVP</sequence>
<name>A0A0N0U551_9HYME</name>
<evidence type="ECO:0000256" key="1">
    <source>
        <dbReference type="SAM" id="MobiDB-lite"/>
    </source>
</evidence>
<dbReference type="AlphaFoldDB" id="A0A0N0U551"/>
<gene>
    <name evidence="2" type="ORF">WN51_00615</name>
</gene>
<evidence type="ECO:0000313" key="2">
    <source>
        <dbReference type="EMBL" id="KOX74271.1"/>
    </source>
</evidence>
<accession>A0A0N0U551</accession>
<protein>
    <submittedName>
        <fullName evidence="2">Uncharacterized protein</fullName>
    </submittedName>
</protein>
<organism evidence="2 3">
    <name type="scientific">Melipona quadrifasciata</name>
    <dbReference type="NCBI Taxonomy" id="166423"/>
    <lineage>
        <taxon>Eukaryota</taxon>
        <taxon>Metazoa</taxon>
        <taxon>Ecdysozoa</taxon>
        <taxon>Arthropoda</taxon>
        <taxon>Hexapoda</taxon>
        <taxon>Insecta</taxon>
        <taxon>Pterygota</taxon>
        <taxon>Neoptera</taxon>
        <taxon>Endopterygota</taxon>
        <taxon>Hymenoptera</taxon>
        <taxon>Apocrita</taxon>
        <taxon>Aculeata</taxon>
        <taxon>Apoidea</taxon>
        <taxon>Anthophila</taxon>
        <taxon>Apidae</taxon>
        <taxon>Melipona</taxon>
    </lineage>
</organism>
<keyword evidence="3" id="KW-1185">Reference proteome</keyword>
<feature type="compositionally biased region" description="Basic and acidic residues" evidence="1">
    <location>
        <begin position="23"/>
        <end position="32"/>
    </location>
</feature>
<dbReference type="Proteomes" id="UP000053105">
    <property type="component" value="Unassembled WGS sequence"/>
</dbReference>
<reference evidence="2 3" key="1">
    <citation type="submission" date="2015-07" db="EMBL/GenBank/DDBJ databases">
        <title>The genome of Melipona quadrifasciata.</title>
        <authorList>
            <person name="Pan H."/>
            <person name="Kapheim K."/>
        </authorList>
    </citation>
    <scope>NUCLEOTIDE SEQUENCE [LARGE SCALE GENOMIC DNA]</scope>
    <source>
        <strain evidence="2">0111107301</strain>
        <tissue evidence="2">Whole body</tissue>
    </source>
</reference>
<evidence type="ECO:0000313" key="3">
    <source>
        <dbReference type="Proteomes" id="UP000053105"/>
    </source>
</evidence>